<dbReference type="Proteomes" id="UP001236014">
    <property type="component" value="Chromosome"/>
</dbReference>
<sequence>MARRLRWTLAAAGLTATVLTTAVVVTASTRHMTTMPAAQTLPPPSSSPASPTTSEPPASSTTPTTPTPPLPAPSAVADDVIDAVTAASKGTKVGLTVYDTKTGETLALADPETPYYTASVVKLLIALDSLYDDGTWQVPAGDTADELTDMISGSNDGIADKLWEADGGTAIVGRMADLIGLSHTVEPTDPGQWGMTKMSPDDVVTTYRYLTDTVPDATAQPLLTAMADARQPADDGYPQYFGIPDGLPGATWEIKQGWMILHSALVLNTTGIVDSRYVVVLLTQQPAATSSAKGRAAVTAGIKALAPALAAWTAG</sequence>
<feature type="compositionally biased region" description="Low complexity" evidence="1">
    <location>
        <begin position="47"/>
        <end position="64"/>
    </location>
</feature>
<dbReference type="InterPro" id="IPR012338">
    <property type="entry name" value="Beta-lactam/transpept-like"/>
</dbReference>
<dbReference type="SUPFAM" id="SSF56601">
    <property type="entry name" value="beta-lactamase/transpeptidase-like"/>
    <property type="match status" value="1"/>
</dbReference>
<dbReference type="KEGG" id="acab:QRX50_30275"/>
<organism evidence="2 3">
    <name type="scientific">Amycolatopsis carbonis</name>
    <dbReference type="NCBI Taxonomy" id="715471"/>
    <lineage>
        <taxon>Bacteria</taxon>
        <taxon>Bacillati</taxon>
        <taxon>Actinomycetota</taxon>
        <taxon>Actinomycetes</taxon>
        <taxon>Pseudonocardiales</taxon>
        <taxon>Pseudonocardiaceae</taxon>
        <taxon>Amycolatopsis</taxon>
    </lineage>
</organism>
<evidence type="ECO:0000256" key="1">
    <source>
        <dbReference type="SAM" id="MobiDB-lite"/>
    </source>
</evidence>
<name>A0A9Y2IB59_9PSEU</name>
<keyword evidence="3" id="KW-1185">Reference proteome</keyword>
<protein>
    <recommendedName>
        <fullName evidence="4">Serine hydrolase</fullName>
    </recommendedName>
</protein>
<dbReference type="AlphaFoldDB" id="A0A9Y2IB59"/>
<gene>
    <name evidence="2" type="ORF">QRX50_30275</name>
</gene>
<evidence type="ECO:0008006" key="4">
    <source>
        <dbReference type="Google" id="ProtNLM"/>
    </source>
</evidence>
<evidence type="ECO:0000313" key="2">
    <source>
        <dbReference type="EMBL" id="WIX75756.1"/>
    </source>
</evidence>
<accession>A0A9Y2IB59</accession>
<evidence type="ECO:0000313" key="3">
    <source>
        <dbReference type="Proteomes" id="UP001236014"/>
    </source>
</evidence>
<dbReference type="Gene3D" id="3.40.710.10">
    <property type="entry name" value="DD-peptidase/beta-lactamase superfamily"/>
    <property type="match status" value="1"/>
</dbReference>
<proteinExistence type="predicted"/>
<dbReference type="EMBL" id="CP127294">
    <property type="protein sequence ID" value="WIX75756.1"/>
    <property type="molecule type" value="Genomic_DNA"/>
</dbReference>
<dbReference type="RefSeq" id="WP_285966520.1">
    <property type="nucleotide sequence ID" value="NZ_CP127294.1"/>
</dbReference>
<reference evidence="2 3" key="1">
    <citation type="submission" date="2023-06" db="EMBL/GenBank/DDBJ databases">
        <authorList>
            <person name="Oyuntsetseg B."/>
            <person name="Kim S.B."/>
        </authorList>
    </citation>
    <scope>NUCLEOTIDE SEQUENCE [LARGE SCALE GENOMIC DNA]</scope>
    <source>
        <strain evidence="2 3">2-15</strain>
    </source>
</reference>
<feature type="region of interest" description="Disordered" evidence="1">
    <location>
        <begin position="34"/>
        <end position="75"/>
    </location>
</feature>